<evidence type="ECO:0000313" key="4">
    <source>
        <dbReference type="Proteomes" id="UP000031668"/>
    </source>
</evidence>
<feature type="domain" description="Gelsolin-like" evidence="2">
    <location>
        <begin position="58"/>
        <end position="101"/>
    </location>
</feature>
<dbReference type="Gene3D" id="3.40.20.10">
    <property type="entry name" value="Severin"/>
    <property type="match status" value="1"/>
</dbReference>
<organism evidence="3 4">
    <name type="scientific">Thelohanellus kitauei</name>
    <name type="common">Myxosporean</name>
    <dbReference type="NCBI Taxonomy" id="669202"/>
    <lineage>
        <taxon>Eukaryota</taxon>
        <taxon>Metazoa</taxon>
        <taxon>Cnidaria</taxon>
        <taxon>Myxozoa</taxon>
        <taxon>Myxosporea</taxon>
        <taxon>Bivalvulida</taxon>
        <taxon>Platysporina</taxon>
        <taxon>Myxobolidae</taxon>
        <taxon>Thelohanellus</taxon>
    </lineage>
</organism>
<dbReference type="InterPro" id="IPR007122">
    <property type="entry name" value="Villin/Gelsolin"/>
</dbReference>
<evidence type="ECO:0000256" key="1">
    <source>
        <dbReference type="SAM" id="MobiDB-lite"/>
    </source>
</evidence>
<feature type="region of interest" description="Disordered" evidence="1">
    <location>
        <begin position="1"/>
        <end position="33"/>
    </location>
</feature>
<dbReference type="GO" id="GO:0051015">
    <property type="term" value="F:actin filament binding"/>
    <property type="evidence" value="ECO:0007669"/>
    <property type="project" value="InterPro"/>
</dbReference>
<dbReference type="Proteomes" id="UP000031668">
    <property type="component" value="Unassembled WGS sequence"/>
</dbReference>
<proteinExistence type="predicted"/>
<dbReference type="AlphaFoldDB" id="A0A0C2N6X2"/>
<dbReference type="OrthoDB" id="6375767at2759"/>
<name>A0A0C2N6X2_THEKT</name>
<dbReference type="SMART" id="SM00262">
    <property type="entry name" value="GEL"/>
    <property type="match status" value="1"/>
</dbReference>
<dbReference type="InterPro" id="IPR029006">
    <property type="entry name" value="ADF-H/Gelsolin-like_dom_sf"/>
</dbReference>
<feature type="compositionally biased region" description="Basic and acidic residues" evidence="1">
    <location>
        <begin position="14"/>
        <end position="27"/>
    </location>
</feature>
<accession>A0A0C2N6X2</accession>
<gene>
    <name evidence="3" type="ORF">RF11_10209</name>
</gene>
<comment type="caution">
    <text evidence="3">The sequence shown here is derived from an EMBL/GenBank/DDBJ whole genome shotgun (WGS) entry which is preliminary data.</text>
</comment>
<evidence type="ECO:0000259" key="2">
    <source>
        <dbReference type="Pfam" id="PF00626"/>
    </source>
</evidence>
<dbReference type="Pfam" id="PF00626">
    <property type="entry name" value="Gelsolin"/>
    <property type="match status" value="1"/>
</dbReference>
<keyword evidence="4" id="KW-1185">Reference proteome</keyword>
<sequence>MEHPAFESMPLVENPRKKDIVSEEKSKSKPGRPVSLWKLSDASGSIEMTEIESGTCHKANLCSNDIFIYDALTQIFVWVGKAASRRERYLSMIYAQNYAEKIGDPKLPLVSIFEGQDDEEMISQMS</sequence>
<dbReference type="InterPro" id="IPR007123">
    <property type="entry name" value="Gelsolin-like_dom"/>
</dbReference>
<dbReference type="OMA" id="CSNDIFI"/>
<dbReference type="SUPFAM" id="SSF55753">
    <property type="entry name" value="Actin depolymerizing proteins"/>
    <property type="match status" value="1"/>
</dbReference>
<dbReference type="EMBL" id="JWZT01002340">
    <property type="protein sequence ID" value="KII69622.1"/>
    <property type="molecule type" value="Genomic_DNA"/>
</dbReference>
<reference evidence="3 4" key="1">
    <citation type="journal article" date="2014" name="Genome Biol. Evol.">
        <title>The genome of the myxosporean Thelohanellus kitauei shows adaptations to nutrient acquisition within its fish host.</title>
        <authorList>
            <person name="Yang Y."/>
            <person name="Xiong J."/>
            <person name="Zhou Z."/>
            <person name="Huo F."/>
            <person name="Miao W."/>
            <person name="Ran C."/>
            <person name="Liu Y."/>
            <person name="Zhang J."/>
            <person name="Feng J."/>
            <person name="Wang M."/>
            <person name="Wang M."/>
            <person name="Wang L."/>
            <person name="Yao B."/>
        </authorList>
    </citation>
    <scope>NUCLEOTIDE SEQUENCE [LARGE SCALE GENOMIC DNA]</scope>
    <source>
        <strain evidence="3">Wuqing</strain>
    </source>
</reference>
<evidence type="ECO:0000313" key="3">
    <source>
        <dbReference type="EMBL" id="KII69622.1"/>
    </source>
</evidence>
<protein>
    <submittedName>
        <fullName evidence="3">Gelsolin-like protein 1</fullName>
    </submittedName>
</protein>